<evidence type="ECO:0000256" key="1">
    <source>
        <dbReference type="SAM" id="Phobius"/>
    </source>
</evidence>
<keyword evidence="1" id="KW-1133">Transmembrane helix</keyword>
<gene>
    <name evidence="2" type="ORF">J1N35_039663</name>
</gene>
<keyword evidence="3" id="KW-1185">Reference proteome</keyword>
<sequence length="55" mass="6323">MHEESREDLNLTRARRVNCGTPFENVWRFVAGGLEALLPLVEFTLFFGGVLAWEK</sequence>
<evidence type="ECO:0000313" key="3">
    <source>
        <dbReference type="Proteomes" id="UP000828251"/>
    </source>
</evidence>
<proteinExistence type="predicted"/>
<reference evidence="2 3" key="1">
    <citation type="journal article" date="2021" name="Plant Biotechnol. J.">
        <title>Multi-omics assisted identification of the key and species-specific regulatory components of drought-tolerant mechanisms in Gossypium stocksii.</title>
        <authorList>
            <person name="Yu D."/>
            <person name="Ke L."/>
            <person name="Zhang D."/>
            <person name="Wu Y."/>
            <person name="Sun Y."/>
            <person name="Mei J."/>
            <person name="Sun J."/>
            <person name="Sun Y."/>
        </authorList>
    </citation>
    <scope>NUCLEOTIDE SEQUENCE [LARGE SCALE GENOMIC DNA]</scope>
    <source>
        <strain evidence="3">cv. E1</strain>
        <tissue evidence="2">Leaf</tissue>
    </source>
</reference>
<evidence type="ECO:0000313" key="2">
    <source>
        <dbReference type="EMBL" id="KAH1037920.1"/>
    </source>
</evidence>
<dbReference type="EMBL" id="JAIQCV010000012">
    <property type="protein sequence ID" value="KAH1037920.1"/>
    <property type="molecule type" value="Genomic_DNA"/>
</dbReference>
<organism evidence="2 3">
    <name type="scientific">Gossypium stocksii</name>
    <dbReference type="NCBI Taxonomy" id="47602"/>
    <lineage>
        <taxon>Eukaryota</taxon>
        <taxon>Viridiplantae</taxon>
        <taxon>Streptophyta</taxon>
        <taxon>Embryophyta</taxon>
        <taxon>Tracheophyta</taxon>
        <taxon>Spermatophyta</taxon>
        <taxon>Magnoliopsida</taxon>
        <taxon>eudicotyledons</taxon>
        <taxon>Gunneridae</taxon>
        <taxon>Pentapetalae</taxon>
        <taxon>rosids</taxon>
        <taxon>malvids</taxon>
        <taxon>Malvales</taxon>
        <taxon>Malvaceae</taxon>
        <taxon>Malvoideae</taxon>
        <taxon>Gossypium</taxon>
    </lineage>
</organism>
<feature type="transmembrane region" description="Helical" evidence="1">
    <location>
        <begin position="36"/>
        <end position="53"/>
    </location>
</feature>
<dbReference type="AlphaFoldDB" id="A0A9D3UC61"/>
<name>A0A9D3UC61_9ROSI</name>
<dbReference type="Proteomes" id="UP000828251">
    <property type="component" value="Unassembled WGS sequence"/>
</dbReference>
<protein>
    <submittedName>
        <fullName evidence="2">Uncharacterized protein</fullName>
    </submittedName>
</protein>
<keyword evidence="1" id="KW-0812">Transmembrane</keyword>
<keyword evidence="1" id="KW-0472">Membrane</keyword>
<comment type="caution">
    <text evidence="2">The sequence shown here is derived from an EMBL/GenBank/DDBJ whole genome shotgun (WGS) entry which is preliminary data.</text>
</comment>
<accession>A0A9D3UC61</accession>